<reference evidence="4" key="1">
    <citation type="submission" date="2016-06" db="UniProtKB">
        <authorList>
            <consortium name="WormBaseParasite"/>
        </authorList>
    </citation>
    <scope>IDENTIFICATION</scope>
</reference>
<keyword evidence="3" id="KW-1185">Reference proteome</keyword>
<accession>A0A183IKW8</accession>
<dbReference type="WBParaSite" id="SBAD_0000444801-mRNA-1">
    <property type="protein sequence ID" value="SBAD_0000444801-mRNA-1"/>
    <property type="gene ID" value="SBAD_0000444801"/>
</dbReference>
<protein>
    <submittedName>
        <fullName evidence="4">DNA polymerase theta</fullName>
    </submittedName>
</protein>
<reference evidence="2 3" key="2">
    <citation type="submission" date="2018-11" db="EMBL/GenBank/DDBJ databases">
        <authorList>
            <consortium name="Pathogen Informatics"/>
        </authorList>
    </citation>
    <scope>NUCLEOTIDE SEQUENCE [LARGE SCALE GENOMIC DNA]</scope>
</reference>
<name>A0A183IKW8_9BILA</name>
<dbReference type="Proteomes" id="UP000270296">
    <property type="component" value="Unassembled WGS sequence"/>
</dbReference>
<evidence type="ECO:0000313" key="4">
    <source>
        <dbReference type="WBParaSite" id="SBAD_0000444801-mRNA-1"/>
    </source>
</evidence>
<evidence type="ECO:0000256" key="1">
    <source>
        <dbReference type="SAM" id="MobiDB-lite"/>
    </source>
</evidence>
<dbReference type="EMBL" id="UZAM01008219">
    <property type="protein sequence ID" value="VDP03848.1"/>
    <property type="molecule type" value="Genomic_DNA"/>
</dbReference>
<evidence type="ECO:0000313" key="3">
    <source>
        <dbReference type="Proteomes" id="UP000270296"/>
    </source>
</evidence>
<evidence type="ECO:0000313" key="2">
    <source>
        <dbReference type="EMBL" id="VDP03848.1"/>
    </source>
</evidence>
<organism evidence="4">
    <name type="scientific">Soboliphyme baturini</name>
    <dbReference type="NCBI Taxonomy" id="241478"/>
    <lineage>
        <taxon>Eukaryota</taxon>
        <taxon>Metazoa</taxon>
        <taxon>Ecdysozoa</taxon>
        <taxon>Nematoda</taxon>
        <taxon>Enoplea</taxon>
        <taxon>Dorylaimia</taxon>
        <taxon>Dioctophymatida</taxon>
        <taxon>Dioctophymatoidea</taxon>
        <taxon>Soboliphymatidae</taxon>
        <taxon>Soboliphyme</taxon>
    </lineage>
</organism>
<proteinExistence type="predicted"/>
<gene>
    <name evidence="2" type="ORF">SBAD_LOCUS4264</name>
</gene>
<feature type="region of interest" description="Disordered" evidence="1">
    <location>
        <begin position="572"/>
        <end position="609"/>
    </location>
</feature>
<dbReference type="AlphaFoldDB" id="A0A183IKW8"/>
<sequence>MTQDHRSFWQKLHRKDQFLFKPVSLRRGNSDSVKITKATPQKSPGVESASIKAKLKLNLKKTQDSSDEDVKQNVHRSFARSFYALDSNQCRDDAGFTDCHETAAVNPLYEAALNVPYPLSRKMDYKWNLARVELPEEKSFRQGWRRRSSKSFALQPLMPISVFTGSNAVYREPCEQISTEFSRESDSIEAKGAQYLKGRGRLKRHTLPSNVADVSLNNAYVACPRRNSNSFGQWSQLGSSKRFFSPYPTSVSHGVVGGDNLAINMASLHRLEQLYTKALKIPQVVETVPLLSTECEFPSLLIEGKVSVEKQLKHTNLLGVGDADVLQRKSPSTQSLHTVSETEADTLGTAEMVTEPDSKPEVHADFTFKSPPIIDLNVSIWCSTYEQQASTSGMHFSTPIGKQSFDVANKLDKNFQLCFGQYYAHIPETSLPVSCSPYFVYGSMNHLVEKLKAALDHMGVGYEKHSGPLSDDSHPLYRVHHISLQNNENVCLNVGFSPSAISNFGVNVDFSYVEGYYRSYEALCWQLLNELKLQEMEAKDAVVYSEKQKLRRTARSLVHQWEMVVCQYLNERTRRPDHSPPERLNQEPEGPRLEEERSKFRTTASLIRR</sequence>
<feature type="compositionally biased region" description="Basic and acidic residues" evidence="1">
    <location>
        <begin position="572"/>
        <end position="599"/>
    </location>
</feature>